<evidence type="ECO:0000256" key="1">
    <source>
        <dbReference type="SAM" id="SignalP"/>
    </source>
</evidence>
<feature type="signal peptide" evidence="1">
    <location>
        <begin position="1"/>
        <end position="17"/>
    </location>
</feature>
<accession>A0AA49GID7</accession>
<protein>
    <submittedName>
        <fullName evidence="2">Uncharacterized protein</fullName>
    </submittedName>
</protein>
<dbReference type="Proteomes" id="UP001244443">
    <property type="component" value="Chromosome"/>
</dbReference>
<name>A0AA49GID7_9BACT</name>
<evidence type="ECO:0000313" key="2">
    <source>
        <dbReference type="EMBL" id="WKK86364.1"/>
    </source>
</evidence>
<dbReference type="EMBL" id="CP129970">
    <property type="protein sequence ID" value="WKK86364.1"/>
    <property type="molecule type" value="Genomic_DNA"/>
</dbReference>
<dbReference type="AlphaFoldDB" id="A0AA49GID7"/>
<feature type="chain" id="PRO_5041385546" evidence="1">
    <location>
        <begin position="18"/>
        <end position="226"/>
    </location>
</feature>
<organism evidence="2 3">
    <name type="scientific">Marivirga arenosa</name>
    <dbReference type="NCBI Taxonomy" id="3059076"/>
    <lineage>
        <taxon>Bacteria</taxon>
        <taxon>Pseudomonadati</taxon>
        <taxon>Bacteroidota</taxon>
        <taxon>Cytophagia</taxon>
        <taxon>Cytophagales</taxon>
        <taxon>Marivirgaceae</taxon>
        <taxon>Marivirga</taxon>
    </lineage>
</organism>
<sequence>MRNLIIIFILISFNASAFGQCEYSNPTSGLGIGLLGYNTESERPFIFEAFNDRNLSDQFCSWDIYDYETPSPFCAKFHKPDYGIVQVVVLDSVEEAYKVLVNEKDIKYVPKSPNYIFWTWEEYLKKSHGIRRRIENNDFKNQPIKEKPNDLSETVQIPDDKHELFCVLEVKGDWIKVKYDCFYNSPKNPNEGMPCSAYITDCPSSATGWLRWRIGNRITVDIFLMA</sequence>
<evidence type="ECO:0000313" key="3">
    <source>
        <dbReference type="Proteomes" id="UP001244443"/>
    </source>
</evidence>
<reference evidence="2" key="1">
    <citation type="submission" date="2023-08" db="EMBL/GenBank/DDBJ databases">
        <title>Comparative genomics and taxonomic characterization of three novel marine species of genus Marivirga.</title>
        <authorList>
            <person name="Muhammad N."/>
            <person name="Kim S.-G."/>
        </authorList>
    </citation>
    <scope>NUCLEOTIDE SEQUENCE [LARGE SCALE GENOMIC DNA]</scope>
    <source>
        <strain evidence="2">ABR2-2</strain>
    </source>
</reference>
<keyword evidence="1" id="KW-0732">Signal</keyword>
<keyword evidence="3" id="KW-1185">Reference proteome</keyword>
<proteinExistence type="predicted"/>
<gene>
    <name evidence="2" type="ORF">QYS48_05205</name>
</gene>
<dbReference type="RefSeq" id="WP_302102746.1">
    <property type="nucleotide sequence ID" value="NZ_CP129970.2"/>
</dbReference>